<feature type="compositionally biased region" description="Basic and acidic residues" evidence="1">
    <location>
        <begin position="35"/>
        <end position="50"/>
    </location>
</feature>
<dbReference type="CDD" id="cd04859">
    <property type="entry name" value="Prim_Pol"/>
    <property type="match status" value="1"/>
</dbReference>
<feature type="region of interest" description="Disordered" evidence="1">
    <location>
        <begin position="27"/>
        <end position="59"/>
    </location>
</feature>
<dbReference type="EMBL" id="CP001349">
    <property type="protein sequence ID" value="ACL61440.1"/>
    <property type="molecule type" value="Genomic_DNA"/>
</dbReference>
<dbReference type="eggNOG" id="COG3378">
    <property type="taxonomic scope" value="Bacteria"/>
</dbReference>
<evidence type="ECO:0000259" key="2">
    <source>
        <dbReference type="SMART" id="SM00943"/>
    </source>
</evidence>
<proteinExistence type="predicted"/>
<dbReference type="SUPFAM" id="SSF56747">
    <property type="entry name" value="Prim-pol domain"/>
    <property type="match status" value="1"/>
</dbReference>
<gene>
    <name evidence="3" type="ordered locus">Mnod_6679</name>
</gene>
<dbReference type="HOGENOM" id="CLU_1359086_0_0_5"/>
<organism evidence="3 4">
    <name type="scientific">Methylobacterium nodulans (strain LMG 21967 / CNCM I-2342 / ORS 2060)</name>
    <dbReference type="NCBI Taxonomy" id="460265"/>
    <lineage>
        <taxon>Bacteria</taxon>
        <taxon>Pseudomonadati</taxon>
        <taxon>Pseudomonadota</taxon>
        <taxon>Alphaproteobacteria</taxon>
        <taxon>Hyphomicrobiales</taxon>
        <taxon>Methylobacteriaceae</taxon>
        <taxon>Methylobacterium</taxon>
    </lineage>
</organism>
<dbReference type="KEGG" id="mno:Mnod_6679"/>
<evidence type="ECO:0000313" key="3">
    <source>
        <dbReference type="EMBL" id="ACL61440.1"/>
    </source>
</evidence>
<accession>B8IEU7</accession>
<evidence type="ECO:0000313" key="4">
    <source>
        <dbReference type="Proteomes" id="UP000008207"/>
    </source>
</evidence>
<dbReference type="STRING" id="460265.Mnod_6679"/>
<keyword evidence="4" id="KW-1185">Reference proteome</keyword>
<evidence type="ECO:0000256" key="1">
    <source>
        <dbReference type="SAM" id="MobiDB-lite"/>
    </source>
</evidence>
<dbReference type="InterPro" id="IPR015330">
    <property type="entry name" value="DNA_primase/pol_bifunc_N"/>
</dbReference>
<dbReference type="RefSeq" id="WP_015933009.1">
    <property type="nucleotide sequence ID" value="NC_011894.1"/>
</dbReference>
<name>B8IEU7_METNO</name>
<dbReference type="OrthoDB" id="8215052at2"/>
<feature type="compositionally biased region" description="Gly residues" evidence="1">
    <location>
        <begin position="177"/>
        <end position="188"/>
    </location>
</feature>
<sequence length="201" mass="21865">MNASATYPTEMVEHALAWARRGFAVFPCNPSPTGEDSKRPLVPRDKDEQGKPIPKTGGFYKATRDEEQIRRLWRRWPKAMIGLRMGHDAGTFALDPDVVKKPGDADGLAAWRQLAAEHGDVPATHTHVTPSGGRHLLFRYPEDRSITNAEGDLPKGINVRGEGGYVAARSGRRRQGPEGGGPGAGSEAGGPRRQAAARERR</sequence>
<dbReference type="Proteomes" id="UP000008207">
    <property type="component" value="Chromosome"/>
</dbReference>
<dbReference type="Pfam" id="PF09250">
    <property type="entry name" value="Prim-Pol"/>
    <property type="match status" value="1"/>
</dbReference>
<protein>
    <submittedName>
        <fullName evidence="3">Bifunctional DNA primase/polymerase</fullName>
    </submittedName>
</protein>
<dbReference type="AlphaFoldDB" id="B8IEU7"/>
<dbReference type="SMART" id="SM00943">
    <property type="entry name" value="Prim-Pol"/>
    <property type="match status" value="1"/>
</dbReference>
<reference evidence="3 4" key="1">
    <citation type="submission" date="2009-01" db="EMBL/GenBank/DDBJ databases">
        <title>Complete sequence of chromosome of Methylobacterium nodulans ORS 2060.</title>
        <authorList>
            <consortium name="US DOE Joint Genome Institute"/>
            <person name="Lucas S."/>
            <person name="Copeland A."/>
            <person name="Lapidus A."/>
            <person name="Glavina del Rio T."/>
            <person name="Dalin E."/>
            <person name="Tice H."/>
            <person name="Bruce D."/>
            <person name="Goodwin L."/>
            <person name="Pitluck S."/>
            <person name="Sims D."/>
            <person name="Brettin T."/>
            <person name="Detter J.C."/>
            <person name="Han C."/>
            <person name="Larimer F."/>
            <person name="Land M."/>
            <person name="Hauser L."/>
            <person name="Kyrpides N."/>
            <person name="Ivanova N."/>
            <person name="Marx C.J."/>
            <person name="Richardson P."/>
        </authorList>
    </citation>
    <scope>NUCLEOTIDE SEQUENCE [LARGE SCALE GENOMIC DNA]</scope>
    <source>
        <strain evidence="4">LMG 21967 / CNCM I-2342 / ORS 2060</strain>
    </source>
</reference>
<feature type="region of interest" description="Disordered" evidence="1">
    <location>
        <begin position="148"/>
        <end position="201"/>
    </location>
</feature>
<feature type="domain" description="DNA primase/polymerase bifunctional N-terminal" evidence="2">
    <location>
        <begin position="15"/>
        <end position="196"/>
    </location>
</feature>